<dbReference type="Proteomes" id="UP000246351">
    <property type="component" value="Unassembled WGS sequence"/>
</dbReference>
<dbReference type="InterPro" id="IPR007197">
    <property type="entry name" value="rSAM"/>
</dbReference>
<dbReference type="InterPro" id="IPR058240">
    <property type="entry name" value="rSAM_sf"/>
</dbReference>
<keyword evidence="6" id="KW-0411">Iron-sulfur</keyword>
<dbReference type="GO" id="GO:0046872">
    <property type="term" value="F:metal ion binding"/>
    <property type="evidence" value="ECO:0007669"/>
    <property type="project" value="UniProtKB-KW"/>
</dbReference>
<dbReference type="GO" id="GO:0043365">
    <property type="term" value="F:[formate-C-acetyltransferase]-activating enzyme activity"/>
    <property type="evidence" value="ECO:0007669"/>
    <property type="project" value="InterPro"/>
</dbReference>
<dbReference type="AlphaFoldDB" id="A0A166R378"/>
<dbReference type="PANTHER" id="PTHR30352:SF2">
    <property type="entry name" value="ANAEROBIC RIBONUCLEOSIDE-TRIPHOSPHATE REDUCTASE-ACTIVATING PROTEIN"/>
    <property type="match status" value="1"/>
</dbReference>
<keyword evidence="2" id="KW-0004">4Fe-4S</keyword>
<dbReference type="EMBL" id="QEIV01000278">
    <property type="protein sequence ID" value="PWZ99287.1"/>
    <property type="molecule type" value="Genomic_DNA"/>
</dbReference>
<dbReference type="SFLD" id="SFLDG01066">
    <property type="entry name" value="organic_radical-activating_enz"/>
    <property type="match status" value="1"/>
</dbReference>
<dbReference type="NCBIfam" id="TIGR02491">
    <property type="entry name" value="NrdG"/>
    <property type="match status" value="1"/>
</dbReference>
<evidence type="ECO:0000256" key="2">
    <source>
        <dbReference type="ARBA" id="ARBA00022485"/>
    </source>
</evidence>
<evidence type="ECO:0000313" key="8">
    <source>
        <dbReference type="EMBL" id="EGQ4385541.1"/>
    </source>
</evidence>
<dbReference type="GO" id="GO:0051539">
    <property type="term" value="F:4 iron, 4 sulfur cluster binding"/>
    <property type="evidence" value="ECO:0007669"/>
    <property type="project" value="UniProtKB-KW"/>
</dbReference>
<organism evidence="9 13">
    <name type="scientific">Staphylococcus pseudintermedius</name>
    <dbReference type="NCBI Taxonomy" id="283734"/>
    <lineage>
        <taxon>Bacteria</taxon>
        <taxon>Bacillati</taxon>
        <taxon>Bacillota</taxon>
        <taxon>Bacilli</taxon>
        <taxon>Bacillales</taxon>
        <taxon>Staphylococcaceae</taxon>
        <taxon>Staphylococcus</taxon>
        <taxon>Staphylococcus intermedius group</taxon>
    </lineage>
</organism>
<evidence type="ECO:0000256" key="5">
    <source>
        <dbReference type="ARBA" id="ARBA00023004"/>
    </source>
</evidence>
<dbReference type="EC" id="1.97.1.-" evidence="7"/>
<evidence type="ECO:0000256" key="3">
    <source>
        <dbReference type="ARBA" id="ARBA00022691"/>
    </source>
</evidence>
<accession>A0A166R378</accession>
<dbReference type="EMBL" id="QEIT01000013">
    <property type="protein sequence ID" value="PWZ76385.1"/>
    <property type="molecule type" value="Genomic_DNA"/>
</dbReference>
<evidence type="ECO:0000313" key="11">
    <source>
        <dbReference type="EMBL" id="REA80570.1"/>
    </source>
</evidence>
<dbReference type="EMBL" id="QQPC01000074">
    <property type="protein sequence ID" value="REA80570.1"/>
    <property type="molecule type" value="Genomic_DNA"/>
</dbReference>
<dbReference type="InterPro" id="IPR012837">
    <property type="entry name" value="NrdG"/>
</dbReference>
<reference evidence="14" key="3">
    <citation type="journal article" date="2018" name="Vet. Microbiol.">
        <title>Molecular epidemiology of methicillin-resistant staphylococci amongst veterinary personnel, personnel-owned pets, patients and the hospital environment of two companion animal veterinary hospitals.</title>
        <authorList>
            <person name="Worthing K.A."/>
            <person name="Brown J."/>
            <person name="Gerber L."/>
            <person name="Abraham S."/>
            <person name="Trott D."/>
            <person name="Norris J.M."/>
        </authorList>
    </citation>
    <scope>NUCLEOTIDE SEQUENCE [LARGE SCALE GENOMIC DNA]</scope>
    <source>
        <strain evidence="14">ST496-2</strain>
    </source>
</reference>
<dbReference type="Proteomes" id="UP000256409">
    <property type="component" value="Unassembled WGS sequence"/>
</dbReference>
<evidence type="ECO:0000256" key="6">
    <source>
        <dbReference type="ARBA" id="ARBA00023014"/>
    </source>
</evidence>
<dbReference type="SUPFAM" id="SSF102114">
    <property type="entry name" value="Radical SAM enzymes"/>
    <property type="match status" value="1"/>
</dbReference>
<dbReference type="Pfam" id="PF13353">
    <property type="entry name" value="Fer4_12"/>
    <property type="match status" value="1"/>
</dbReference>
<comment type="function">
    <text evidence="7">Activation of anaerobic ribonucleoside-triphosphate reductase under anaerobic conditions by generation of an organic free radical, using S-adenosylmethionine and reduced flavodoxin as cosubstrates to produce 5'-deoxy-adenosine.</text>
</comment>
<sequence length="179" mass="20414">MSVLDVSTGAGYIAKIEYQSFVDGEGVRCSVYVSGCPFQCQGCYNKAAQHFRYGEAMTHTVMEEVLDACAPEYIAGLSILGGEPFCNLKVVAPLVQAFRARYGREKSLWIWTGYLFEYLWRANDQRTEIIKQTDVIVDGMFMQKLYQPNLPYKGSLNQRVIDVHQFIKTKMMSQSIYIE</sequence>
<gene>
    <name evidence="9" type="primary">nrdG</name>
    <name evidence="9" type="ORF">DD902_03000</name>
    <name evidence="10" type="ORF">DD924_03485</name>
    <name evidence="11" type="ORF">DV961_10650</name>
    <name evidence="8" type="ORF">EGV54_10630</name>
</gene>
<dbReference type="Proteomes" id="UP000246800">
    <property type="component" value="Unassembled WGS sequence"/>
</dbReference>
<evidence type="ECO:0000313" key="15">
    <source>
        <dbReference type="Proteomes" id="UP000600220"/>
    </source>
</evidence>
<comment type="caution">
    <text evidence="9">The sequence shown here is derived from an EMBL/GenBank/DDBJ whole genome shotgun (WGS) entry which is preliminary data.</text>
</comment>
<reference evidence="11" key="2">
    <citation type="journal article" date="2018" name="Vet. Microbiol.">
        <title>Methicillin-resistant staphylococci amongst veterinary personnel, personnel-owned pets, patients and the hospital environment of two small animal veterinary hospitals.</title>
        <authorList>
            <person name="Worthing K.A."/>
            <person name="Brown J."/>
            <person name="Gerber L."/>
            <person name="Abraham S."/>
            <person name="Trott D."/>
            <person name="Norris J.M."/>
        </authorList>
    </citation>
    <scope>NUCLEOTIDE SEQUENCE</scope>
    <source>
        <strain evidence="11">ST496-2</strain>
    </source>
</reference>
<keyword evidence="3" id="KW-0949">S-adenosyl-L-methionine</keyword>
<reference evidence="12 13" key="1">
    <citation type="journal article" date="2018" name="Vet. Microbiol.">
        <title>Clonal diversity and geographic distribution of methicillin-resistant Staphylococcus pseudintermedius from Australian animals: Discovery of novel sequence types.</title>
        <authorList>
            <person name="Worthing K.A."/>
            <person name="Abraham S."/>
            <person name="Coombs G.W."/>
            <person name="Pang S."/>
            <person name="Saputra S."/>
            <person name="Jordan D."/>
            <person name="Trott D.J."/>
            <person name="Norris J.M."/>
        </authorList>
    </citation>
    <scope>NUCLEOTIDE SEQUENCE [LARGE SCALE GENOMIC DNA]</scope>
    <source>
        <strain evidence="9 13">ST525 1</strain>
        <strain evidence="10 12">ST71 3</strain>
    </source>
</reference>
<dbReference type="SFLD" id="SFLDF00299">
    <property type="entry name" value="anaerobic_ribonucleoside-triph"/>
    <property type="match status" value="1"/>
</dbReference>
<dbReference type="InterPro" id="IPR034457">
    <property type="entry name" value="Organic_radical-activating"/>
</dbReference>
<evidence type="ECO:0000256" key="1">
    <source>
        <dbReference type="ARBA" id="ARBA00001966"/>
    </source>
</evidence>
<evidence type="ECO:0000256" key="4">
    <source>
        <dbReference type="ARBA" id="ARBA00022723"/>
    </source>
</evidence>
<evidence type="ECO:0000256" key="7">
    <source>
        <dbReference type="PIRNR" id="PIRNR000368"/>
    </source>
</evidence>
<comment type="cofactor">
    <cofactor evidence="1">
        <name>[4Fe-4S] cluster</name>
        <dbReference type="ChEBI" id="CHEBI:49883"/>
    </cofactor>
</comment>
<dbReference type="GO" id="GO:0004748">
    <property type="term" value="F:ribonucleoside-diphosphate reductase activity, thioredoxin disulfide as acceptor"/>
    <property type="evidence" value="ECO:0007669"/>
    <property type="project" value="TreeGrafter"/>
</dbReference>
<reference evidence="8 15" key="4">
    <citation type="submission" date="2018-11" db="EMBL/GenBank/DDBJ databases">
        <authorList>
            <consortium name="Veterinary Laboratory Investigation and Response Network"/>
        </authorList>
    </citation>
    <scope>NUCLEOTIDE SEQUENCE [LARGE SCALE GENOMIC DNA]</scope>
    <source>
        <strain evidence="8 15">SPSE-18-VL-LA-PA-Ryan-0021</strain>
    </source>
</reference>
<comment type="similarity">
    <text evidence="7">Belongs to the organic radical-activating enzymes family.</text>
</comment>
<dbReference type="OrthoDB" id="9782387at2"/>
<dbReference type="STRING" id="937773.SPSINT_2267"/>
<keyword evidence="4" id="KW-0479">Metal-binding</keyword>
<dbReference type="InterPro" id="IPR013785">
    <property type="entry name" value="Aldolase_TIM"/>
</dbReference>
<dbReference type="Proteomes" id="UP000600220">
    <property type="component" value="Unassembled WGS sequence"/>
</dbReference>
<evidence type="ECO:0000313" key="9">
    <source>
        <dbReference type="EMBL" id="PWZ76385.1"/>
    </source>
</evidence>
<proteinExistence type="inferred from homology"/>
<evidence type="ECO:0000313" key="13">
    <source>
        <dbReference type="Proteomes" id="UP000246800"/>
    </source>
</evidence>
<protein>
    <recommendedName>
        <fullName evidence="7">Anaerobic ribonucleoside-triphosphate reductase-activating protein</fullName>
        <ecNumber evidence="7">1.97.1.-</ecNumber>
    </recommendedName>
</protein>
<dbReference type="PANTHER" id="PTHR30352">
    <property type="entry name" value="PYRUVATE FORMATE-LYASE-ACTIVATING ENZYME"/>
    <property type="match status" value="1"/>
</dbReference>
<dbReference type="SFLD" id="SFLDG01063">
    <property type="entry name" value="activating_enzymes__group_1"/>
    <property type="match status" value="1"/>
</dbReference>
<dbReference type="OMA" id="NDTRIPR"/>
<evidence type="ECO:0000313" key="10">
    <source>
        <dbReference type="EMBL" id="PWZ99287.1"/>
    </source>
</evidence>
<evidence type="ECO:0000313" key="14">
    <source>
        <dbReference type="Proteomes" id="UP000256409"/>
    </source>
</evidence>
<dbReference type="eggNOG" id="COG0602">
    <property type="taxonomic scope" value="Bacteria"/>
</dbReference>
<keyword evidence="5" id="KW-0408">Iron</keyword>
<dbReference type="RefSeq" id="WP_014612853.1">
    <property type="nucleotide sequence ID" value="NZ_AP019372.1"/>
</dbReference>
<evidence type="ECO:0000313" key="12">
    <source>
        <dbReference type="Proteomes" id="UP000246351"/>
    </source>
</evidence>
<dbReference type="Gene3D" id="3.20.20.70">
    <property type="entry name" value="Aldolase class I"/>
    <property type="match status" value="1"/>
</dbReference>
<keyword evidence="7" id="KW-0560">Oxidoreductase</keyword>
<keyword evidence="15" id="KW-1185">Reference proteome</keyword>
<dbReference type="EMBL" id="AAXKXX010000019">
    <property type="protein sequence ID" value="EGQ4385541.1"/>
    <property type="molecule type" value="Genomic_DNA"/>
</dbReference>
<name>A0A166R378_STAPS</name>
<dbReference type="SFLD" id="SFLDS00029">
    <property type="entry name" value="Radical_SAM"/>
    <property type="match status" value="1"/>
</dbReference>
<dbReference type="PIRSF" id="PIRSF000368">
    <property type="entry name" value="NrdG"/>
    <property type="match status" value="1"/>
</dbReference>